<evidence type="ECO:0000313" key="2">
    <source>
        <dbReference type="Proteomes" id="UP000001554"/>
    </source>
</evidence>
<accession>A0A9J7MB74</accession>
<feature type="domain" description="N-acetyltransferase" evidence="1">
    <location>
        <begin position="9"/>
        <end position="140"/>
    </location>
</feature>
<dbReference type="Gene3D" id="3.40.630.30">
    <property type="match status" value="1"/>
</dbReference>
<dbReference type="PROSITE" id="PS51186">
    <property type="entry name" value="GNAT"/>
    <property type="match status" value="1"/>
</dbReference>
<name>A0A9J7MB74_BRAFL</name>
<protein>
    <submittedName>
        <fullName evidence="3">Uncharacterized protein LOC118431051</fullName>
    </submittedName>
</protein>
<organism evidence="2 3">
    <name type="scientific">Branchiostoma floridae</name>
    <name type="common">Florida lancelet</name>
    <name type="synonym">Amphioxus</name>
    <dbReference type="NCBI Taxonomy" id="7739"/>
    <lineage>
        <taxon>Eukaryota</taxon>
        <taxon>Metazoa</taxon>
        <taxon>Chordata</taxon>
        <taxon>Cephalochordata</taxon>
        <taxon>Leptocardii</taxon>
        <taxon>Amphioxiformes</taxon>
        <taxon>Branchiostomatidae</taxon>
        <taxon>Branchiostoma</taxon>
    </lineage>
</organism>
<dbReference type="GeneID" id="118431051"/>
<dbReference type="GO" id="GO:0016747">
    <property type="term" value="F:acyltransferase activity, transferring groups other than amino-acyl groups"/>
    <property type="evidence" value="ECO:0007669"/>
    <property type="project" value="InterPro"/>
</dbReference>
<dbReference type="SUPFAM" id="SSF55729">
    <property type="entry name" value="Acyl-CoA N-acyltransferases (Nat)"/>
    <property type="match status" value="1"/>
</dbReference>
<dbReference type="InterPro" id="IPR000182">
    <property type="entry name" value="GNAT_dom"/>
</dbReference>
<dbReference type="Proteomes" id="UP000001554">
    <property type="component" value="Chromosome 14"/>
</dbReference>
<dbReference type="OrthoDB" id="8889733at2759"/>
<dbReference type="Pfam" id="PF00583">
    <property type="entry name" value="Acetyltransf_1"/>
    <property type="match status" value="1"/>
</dbReference>
<proteinExistence type="predicted"/>
<dbReference type="InterPro" id="IPR016181">
    <property type="entry name" value="Acyl_CoA_acyltransferase"/>
</dbReference>
<evidence type="ECO:0000313" key="3">
    <source>
        <dbReference type="RefSeq" id="XP_035698022.1"/>
    </source>
</evidence>
<dbReference type="KEGG" id="bfo:118431051"/>
<keyword evidence="2" id="KW-1185">Reference proteome</keyword>
<reference evidence="3" key="2">
    <citation type="submission" date="2025-08" db="UniProtKB">
        <authorList>
            <consortium name="RefSeq"/>
        </authorList>
    </citation>
    <scope>IDENTIFICATION</scope>
    <source>
        <strain evidence="3">S238N-H82</strain>
        <tissue evidence="3">Testes</tissue>
    </source>
</reference>
<dbReference type="PANTHER" id="PTHR47403">
    <property type="entry name" value="LOC100145250 PROTEIN"/>
    <property type="match status" value="1"/>
</dbReference>
<reference evidence="2" key="1">
    <citation type="journal article" date="2020" name="Nat. Ecol. Evol.">
        <title>Deeply conserved synteny resolves early events in vertebrate evolution.</title>
        <authorList>
            <person name="Simakov O."/>
            <person name="Marletaz F."/>
            <person name="Yue J.X."/>
            <person name="O'Connell B."/>
            <person name="Jenkins J."/>
            <person name="Brandt A."/>
            <person name="Calef R."/>
            <person name="Tung C.H."/>
            <person name="Huang T.K."/>
            <person name="Schmutz J."/>
            <person name="Satoh N."/>
            <person name="Yu J.K."/>
            <person name="Putnam N.H."/>
            <person name="Green R.E."/>
            <person name="Rokhsar D.S."/>
        </authorList>
    </citation>
    <scope>NUCLEOTIDE SEQUENCE [LARGE SCALE GENOMIC DNA]</scope>
    <source>
        <strain evidence="2">S238N-H82</strain>
    </source>
</reference>
<dbReference type="AlphaFoldDB" id="A0A9J7MB74"/>
<sequence length="157" mass="18215">MATQDSFHLKCREAKHSDYNAVMKMASVDTFRDGFDYLPAKFHQWVNDPQFHVLVAEADDKVVAVYVCCMADGGTYLFNKTMRVAPDLQGKKLMMRIGFDLEKALQLRLHPRLLHLERRGIAKVKRPYLWKGVQNKKDIFFLASIHLFILAFCFTCL</sequence>
<evidence type="ECO:0000259" key="1">
    <source>
        <dbReference type="PROSITE" id="PS51186"/>
    </source>
</evidence>
<dbReference type="RefSeq" id="XP_035698022.1">
    <property type="nucleotide sequence ID" value="XM_035842129.1"/>
</dbReference>
<dbReference type="PANTHER" id="PTHR47403:SF6">
    <property type="entry name" value="N-ACETYLTRANSFERASE DOMAIN-CONTAINING PROTEIN"/>
    <property type="match status" value="1"/>
</dbReference>
<gene>
    <name evidence="3" type="primary">LOC118431051</name>
</gene>